<evidence type="ECO:0000256" key="1">
    <source>
        <dbReference type="SAM" id="Phobius"/>
    </source>
</evidence>
<keyword evidence="1" id="KW-1133">Transmembrane helix</keyword>
<keyword evidence="2" id="KW-0645">Protease</keyword>
<keyword evidence="2" id="KW-0482">Metalloprotease</keyword>
<protein>
    <submittedName>
        <fullName evidence="2">Putative peptide zinc metalloprotease protein</fullName>
    </submittedName>
</protein>
<dbReference type="RefSeq" id="WP_089295758.1">
    <property type="nucleotide sequence ID" value="NZ_BOMU01000062.1"/>
</dbReference>
<dbReference type="Proteomes" id="UP000198415">
    <property type="component" value="Unassembled WGS sequence"/>
</dbReference>
<dbReference type="EMBL" id="FZNR01000010">
    <property type="protein sequence ID" value="SNS13306.1"/>
    <property type="molecule type" value="Genomic_DNA"/>
</dbReference>
<dbReference type="GO" id="GO:0008237">
    <property type="term" value="F:metallopeptidase activity"/>
    <property type="evidence" value="ECO:0007669"/>
    <property type="project" value="UniProtKB-KW"/>
</dbReference>
<dbReference type="OrthoDB" id="2680017at2"/>
<evidence type="ECO:0000313" key="2">
    <source>
        <dbReference type="EMBL" id="SNS13306.1"/>
    </source>
</evidence>
<feature type="transmembrane region" description="Helical" evidence="1">
    <location>
        <begin position="175"/>
        <end position="193"/>
    </location>
</feature>
<accession>A0A239BZG3</accession>
<keyword evidence="3" id="KW-1185">Reference proteome</keyword>
<sequence>MSTETAVAVPDWLDQPLGLAPQVTLVAGADGNPLLFDAATGIYVRLSQTGARVVPLLDGSRTGTALLEAARRSRGPEGVCDRSSILLSFLTDLRAAGVLSVPPEPRHGRDLAIDRLFKLAPKLRVPAGRLNRLLRPPSMVLARFPRTATALAIMISVAATVAVVLAVTLPGPEIFTSPPWVVLVVVLFVQATLHEIAHASVCQALGVPVREAGVKLFFLLIPMTYVDRTDAYRVRSRFGRGAVALAGPVVDLAATGVCSLLIVADPMRYGELRWLLGMQLFVIVTNLNPLLPVSDGHHAMEAALGELNLRDRAFRYLGHVLFRVRLPAAQRSVSAARRRLYLIYGLVSATFLIMLLSMISMNYYRLIVDFLD</sequence>
<gene>
    <name evidence="2" type="ORF">SAMN06264365_110221</name>
</gene>
<proteinExistence type="predicted"/>
<evidence type="ECO:0000313" key="3">
    <source>
        <dbReference type="Proteomes" id="UP000198415"/>
    </source>
</evidence>
<organism evidence="2 3">
    <name type="scientific">Actinoplanes regularis</name>
    <dbReference type="NCBI Taxonomy" id="52697"/>
    <lineage>
        <taxon>Bacteria</taxon>
        <taxon>Bacillati</taxon>
        <taxon>Actinomycetota</taxon>
        <taxon>Actinomycetes</taxon>
        <taxon>Micromonosporales</taxon>
        <taxon>Micromonosporaceae</taxon>
        <taxon>Actinoplanes</taxon>
    </lineage>
</organism>
<dbReference type="GO" id="GO:0006508">
    <property type="term" value="P:proteolysis"/>
    <property type="evidence" value="ECO:0007669"/>
    <property type="project" value="UniProtKB-KW"/>
</dbReference>
<keyword evidence="1" id="KW-0812">Transmembrane</keyword>
<reference evidence="2 3" key="1">
    <citation type="submission" date="2017-06" db="EMBL/GenBank/DDBJ databases">
        <authorList>
            <person name="Kim H.J."/>
            <person name="Triplett B.A."/>
        </authorList>
    </citation>
    <scope>NUCLEOTIDE SEQUENCE [LARGE SCALE GENOMIC DNA]</scope>
    <source>
        <strain evidence="2 3">DSM 43151</strain>
    </source>
</reference>
<name>A0A239BZG3_9ACTN</name>
<keyword evidence="1" id="KW-0472">Membrane</keyword>
<feature type="transmembrane region" description="Helical" evidence="1">
    <location>
        <begin position="148"/>
        <end position="169"/>
    </location>
</feature>
<feature type="transmembrane region" description="Helical" evidence="1">
    <location>
        <begin position="341"/>
        <end position="364"/>
    </location>
</feature>
<feature type="transmembrane region" description="Helical" evidence="1">
    <location>
        <begin position="242"/>
        <end position="262"/>
    </location>
</feature>
<dbReference type="AlphaFoldDB" id="A0A239BZG3"/>
<keyword evidence="2" id="KW-0378">Hydrolase</keyword>